<protein>
    <submittedName>
        <fullName evidence="1">Uncharacterized protein</fullName>
    </submittedName>
</protein>
<dbReference type="RefSeq" id="WP_203213885.1">
    <property type="nucleotide sequence ID" value="NZ_CP049945.1"/>
</dbReference>
<evidence type="ECO:0000313" key="1">
    <source>
        <dbReference type="EMBL" id="QRF01349.1"/>
    </source>
</evidence>
<dbReference type="Gene3D" id="1.10.357.10">
    <property type="entry name" value="Tetracycline Repressor, domain 2"/>
    <property type="match status" value="1"/>
</dbReference>
<sequence>MRQAHSLGCRQDATRAWAGAVHTRAGGQADGVRLRLTVEIFGAAWRTAFLSWTTRGGEGGRAGLGERVDAAFAGLPAALAEPA</sequence>
<organism evidence="1 2">
    <name type="scientific">Streptomyces koyangensis</name>
    <dbReference type="NCBI Taxonomy" id="188770"/>
    <lineage>
        <taxon>Bacteria</taxon>
        <taxon>Bacillati</taxon>
        <taxon>Actinomycetota</taxon>
        <taxon>Actinomycetes</taxon>
        <taxon>Kitasatosporales</taxon>
        <taxon>Streptomycetaceae</taxon>
        <taxon>Streptomyces</taxon>
        <taxon>Streptomyces aurantiacus group</taxon>
    </lineage>
</organism>
<dbReference type="Proteomes" id="UP000596311">
    <property type="component" value="Chromosome"/>
</dbReference>
<keyword evidence="2" id="KW-1185">Reference proteome</keyword>
<accession>A0ABX7E9Q1</accession>
<gene>
    <name evidence="1" type="ORF">G9U55_03505</name>
</gene>
<evidence type="ECO:0000313" key="2">
    <source>
        <dbReference type="Proteomes" id="UP000596311"/>
    </source>
</evidence>
<name>A0ABX7E9Q1_9ACTN</name>
<reference evidence="1 2" key="1">
    <citation type="submission" date="2020-03" db="EMBL/GenBank/DDBJ databases">
        <title>Genome mining and metabolic profiling illuminate the polycyclic tetramate macrolactams from Streptomyces koyangensis SCSIO 5802.</title>
        <authorList>
            <person name="Ding W."/>
        </authorList>
    </citation>
    <scope>NUCLEOTIDE SEQUENCE [LARGE SCALE GENOMIC DNA]</scope>
    <source>
        <strain evidence="1 2">SCSIO 5802</strain>
    </source>
</reference>
<proteinExistence type="predicted"/>
<dbReference type="EMBL" id="CP049945">
    <property type="protein sequence ID" value="QRF01349.1"/>
    <property type="molecule type" value="Genomic_DNA"/>
</dbReference>